<comment type="caution">
    <text evidence="2">The sequence shown here is derived from an EMBL/GenBank/DDBJ whole genome shotgun (WGS) entry which is preliminary data.</text>
</comment>
<proteinExistence type="predicted"/>
<dbReference type="RefSeq" id="WP_258569275.1">
    <property type="nucleotide sequence ID" value="NZ_JAKUDN010000002.1"/>
</dbReference>
<feature type="signal peptide" evidence="1">
    <location>
        <begin position="1"/>
        <end position="18"/>
    </location>
</feature>
<keyword evidence="3" id="KW-1185">Reference proteome</keyword>
<protein>
    <submittedName>
        <fullName evidence="2">Uncharacterized protein</fullName>
    </submittedName>
</protein>
<reference evidence="2 3" key="1">
    <citation type="journal article" date="2022" name="Nat. Microbiol.">
        <title>The microbiome of a bacterivorous marine choanoflagellate contains a resource-demanding obligate bacterial associate.</title>
        <authorList>
            <person name="Needham D.M."/>
            <person name="Poirier C."/>
            <person name="Bachy C."/>
            <person name="George E.E."/>
            <person name="Wilken S."/>
            <person name="Yung C.C.M."/>
            <person name="Limardo A.J."/>
            <person name="Morando M."/>
            <person name="Sudek L."/>
            <person name="Malmstrom R.R."/>
            <person name="Keeling P.J."/>
            <person name="Santoro A.E."/>
            <person name="Worden A.Z."/>
        </authorList>
    </citation>
    <scope>NUCLEOTIDE SEQUENCE [LARGE SCALE GENOMIC DNA]</scope>
    <source>
        <strain evidence="2 3">Comchoano-2</strain>
    </source>
</reference>
<accession>A0ABT1L4S7</accession>
<sequence>MYKKHLLGLALIAPLAFATNRLNFGASIEVAAQQSSGQTSPEVAIGLFASNEAPWVIGSYHYTVTTTYALFFEEADSKIHIGAEIGGDTRAMLAILRSDKYGGYSIGINHRLANIDNTWINGKLSCMKIGGEPNFRASLGASRTFFSES</sequence>
<evidence type="ECO:0000313" key="2">
    <source>
        <dbReference type="EMBL" id="MCP8352166.1"/>
    </source>
</evidence>
<keyword evidence="1" id="KW-0732">Signal</keyword>
<name>A0ABT1L4S7_9GAMM</name>
<dbReference type="EMBL" id="JAKUDN010000002">
    <property type="protein sequence ID" value="MCP8352166.1"/>
    <property type="molecule type" value="Genomic_DNA"/>
</dbReference>
<evidence type="ECO:0000313" key="3">
    <source>
        <dbReference type="Proteomes" id="UP001320768"/>
    </source>
</evidence>
<dbReference type="Proteomes" id="UP001320768">
    <property type="component" value="Unassembled WGS sequence"/>
</dbReference>
<gene>
    <name evidence="2" type="ORF">MKS91_02545</name>
</gene>
<evidence type="ECO:0000256" key="1">
    <source>
        <dbReference type="SAM" id="SignalP"/>
    </source>
</evidence>
<feature type="chain" id="PRO_5045484433" evidence="1">
    <location>
        <begin position="19"/>
        <end position="149"/>
    </location>
</feature>
<organism evidence="2 3">
    <name type="scientific">Candidatus Synchoanobacter obligatus</name>
    <dbReference type="NCBI Taxonomy" id="2919597"/>
    <lineage>
        <taxon>Bacteria</taxon>
        <taxon>Pseudomonadati</taxon>
        <taxon>Pseudomonadota</taxon>
        <taxon>Gammaproteobacteria</taxon>
        <taxon>Candidatus Comchoanobacterales</taxon>
        <taxon>Candidatus Comchoanobacteraceae</taxon>
        <taxon>Candidatus Synchoanobacter</taxon>
    </lineage>
</organism>